<gene>
    <name evidence="2" type="ORF">Plil01_001648700</name>
</gene>
<reference evidence="2" key="1">
    <citation type="submission" date="2023-04" db="EMBL/GenBank/DDBJ databases">
        <title>Phytophthora lilii NBRC 32176.</title>
        <authorList>
            <person name="Ichikawa N."/>
            <person name="Sato H."/>
            <person name="Tonouchi N."/>
        </authorList>
    </citation>
    <scope>NUCLEOTIDE SEQUENCE</scope>
    <source>
        <strain evidence="2">NBRC 32176</strain>
    </source>
</reference>
<feature type="compositionally biased region" description="Low complexity" evidence="1">
    <location>
        <begin position="198"/>
        <end position="218"/>
    </location>
</feature>
<evidence type="ECO:0000313" key="3">
    <source>
        <dbReference type="Proteomes" id="UP001165083"/>
    </source>
</evidence>
<protein>
    <submittedName>
        <fullName evidence="2">Unnamed protein product</fullName>
    </submittedName>
</protein>
<dbReference type="Proteomes" id="UP001165083">
    <property type="component" value="Unassembled WGS sequence"/>
</dbReference>
<dbReference type="OrthoDB" id="164951at2759"/>
<feature type="region of interest" description="Disordered" evidence="1">
    <location>
        <begin position="193"/>
        <end position="218"/>
    </location>
</feature>
<dbReference type="AlphaFoldDB" id="A0A9W7CSY8"/>
<proteinExistence type="predicted"/>
<accession>A0A9W7CSY8</accession>
<comment type="caution">
    <text evidence="2">The sequence shown here is derived from an EMBL/GenBank/DDBJ whole genome shotgun (WGS) entry which is preliminary data.</text>
</comment>
<evidence type="ECO:0000313" key="2">
    <source>
        <dbReference type="EMBL" id="GMF40389.1"/>
    </source>
</evidence>
<name>A0A9W7CSY8_9STRA</name>
<dbReference type="EMBL" id="BSXW01002008">
    <property type="protein sequence ID" value="GMF40389.1"/>
    <property type="molecule type" value="Genomic_DNA"/>
</dbReference>
<keyword evidence="3" id="KW-1185">Reference proteome</keyword>
<evidence type="ECO:0000256" key="1">
    <source>
        <dbReference type="SAM" id="MobiDB-lite"/>
    </source>
</evidence>
<organism evidence="2 3">
    <name type="scientific">Phytophthora lilii</name>
    <dbReference type="NCBI Taxonomy" id="2077276"/>
    <lineage>
        <taxon>Eukaryota</taxon>
        <taxon>Sar</taxon>
        <taxon>Stramenopiles</taxon>
        <taxon>Oomycota</taxon>
        <taxon>Peronosporomycetes</taxon>
        <taxon>Peronosporales</taxon>
        <taxon>Peronosporaceae</taxon>
        <taxon>Phytophthora</taxon>
    </lineage>
</organism>
<sequence length="311" mass="34841">MGDIQLGLRRKSRKTNAEIRFGSFTIRDRKTDHDPLASRTYSLHHLPKTEKAAEALTYLMRWFDYAHVRLHHTWRDNDYAIPSLTKIPRSGQKRTRHSNYAAFGARTFRKVGVRWGAPMSDSNFTQVLNIIADAAGQGGHEVRKQNGNPIPSGRREENLLGDSLVPDAVSCSSASLKDFQDIDYGFGANVDGSEFGQTTDTTADSSSDPLSPSLSSELENAPLNRLRDMVKKINPTVTQETVKGESLQTQAGRSCDDAADTSRLLSELPDVKLWREYVTQYWTLILRATRIELVSICFFMNARLTAQGCLE</sequence>